<feature type="compositionally biased region" description="Low complexity" evidence="1">
    <location>
        <begin position="80"/>
        <end position="93"/>
    </location>
</feature>
<evidence type="ECO:0000313" key="3">
    <source>
        <dbReference type="EMBL" id="VUC28992.1"/>
    </source>
</evidence>
<keyword evidence="2" id="KW-0812">Transmembrane</keyword>
<feature type="transmembrane region" description="Helical" evidence="2">
    <location>
        <begin position="929"/>
        <end position="947"/>
    </location>
</feature>
<organism evidence="3 4">
    <name type="scientific">Bionectria ochroleuca</name>
    <name type="common">Gliocladium roseum</name>
    <dbReference type="NCBI Taxonomy" id="29856"/>
    <lineage>
        <taxon>Eukaryota</taxon>
        <taxon>Fungi</taxon>
        <taxon>Dikarya</taxon>
        <taxon>Ascomycota</taxon>
        <taxon>Pezizomycotina</taxon>
        <taxon>Sordariomycetes</taxon>
        <taxon>Hypocreomycetidae</taxon>
        <taxon>Hypocreales</taxon>
        <taxon>Bionectriaceae</taxon>
        <taxon>Clonostachys</taxon>
    </lineage>
</organism>
<evidence type="ECO:0000256" key="2">
    <source>
        <dbReference type="SAM" id="Phobius"/>
    </source>
</evidence>
<name>A0ABY6UG27_BIOOC</name>
<reference evidence="3 4" key="1">
    <citation type="submission" date="2019-06" db="EMBL/GenBank/DDBJ databases">
        <authorList>
            <person name="Broberg M."/>
        </authorList>
    </citation>
    <scope>NUCLEOTIDE SEQUENCE [LARGE SCALE GENOMIC DNA]</scope>
</reference>
<keyword evidence="2" id="KW-1133">Transmembrane helix</keyword>
<feature type="region of interest" description="Disordered" evidence="1">
    <location>
        <begin position="65"/>
        <end position="96"/>
    </location>
</feature>
<sequence>MASPSEEDPPRMELVHTFRDMAAQRRDVKARNLGFLALMESKSTPQHERKHSCLNHGLRSTDIHPRHRGFLGIKNDDRTSSISASPSAGSPSSEAKTHDDLLEMGLVIVKSHQAQNDEVAPSPTLSISENGPLGVLRCFSSSVRFYQAEVGDGAVGFELISADEGSAIRPANKNRHLRHLGDLMLNRDDQLAVETLLQNVEKNSLKLDASTNKWGMKHGAVIRCDVEKDEKVISSATFISVPNHAGEVWLLIVNDTGVAELFTYGSPACQEPLFKMIKLKLFKESSRYNRVVQVTEKNGLKFQLPIEQCRTFMQLQSAIQCQFEEMDPEADATDHAVGSEVLEGLAILRRSGKPITSVVWSRMLQAWSSILRVKIKPNLPGYLPRSRTEPTGGRARDFTTKDIREETQEMPDEQAAHSIESSIEDEGFVIVNKSMSEDQHQAESELPASAPPTLEPRAPMPRASRRDTGLPPIFLWSSKNDDRNPGNEEVGLTESIEARFRQAGLRLRQYFPLGFLQEQPPDSGVNSRIAKRTFKNLKKQIRYLMNQEANSNGPSKVRFQEQQTLLQYHELCQAAIRFLEAFVPKNVSSPGLYSLYRALYEGLKAPRIRPKTFQKKWVVMRKSASGNVLGLKDRYGSYCMRCSEEFMYDSEERALNHVRVHHYADLPPGEEAENHVLERAAAAQIKLNETYAELVKKARDFMVPIADAVGSIQDAMVCSRQIQQPPWRVLSPLLESFDLTVMFLFAICHALNRTFRFFDTIVFLPKVRGMALSENPRRVISLMDEYGYRAEHRLSHAQRPLASITHEVRSDDLAELFVPVGVHELATQMVCNLLTGPVDANSQAENEWRQQLLSNVRIVFSKDAYRRRGKLAQVKNFPVQKYILDQAEKELQGQLKIIASSHRKLNRLRGISRQLINIIENPKATDPDIVFGIIYTIFVLGNFGWYLRTIRQGLVKLEFDRED</sequence>
<protein>
    <recommendedName>
        <fullName evidence="5">C2H2-type domain-containing protein</fullName>
    </recommendedName>
</protein>
<keyword evidence="2" id="KW-0472">Membrane</keyword>
<dbReference type="EMBL" id="CABFNS010000795">
    <property type="protein sequence ID" value="VUC28992.1"/>
    <property type="molecule type" value="Genomic_DNA"/>
</dbReference>
<gene>
    <name evidence="3" type="ORF">CLO192961_LOCUS248291</name>
</gene>
<keyword evidence="4" id="KW-1185">Reference proteome</keyword>
<feature type="region of interest" description="Disordered" evidence="1">
    <location>
        <begin position="437"/>
        <end position="470"/>
    </location>
</feature>
<comment type="caution">
    <text evidence="3">The sequence shown here is derived from an EMBL/GenBank/DDBJ whole genome shotgun (WGS) entry which is preliminary data.</text>
</comment>
<dbReference type="Proteomes" id="UP000766486">
    <property type="component" value="Unassembled WGS sequence"/>
</dbReference>
<proteinExistence type="predicted"/>
<evidence type="ECO:0008006" key="5">
    <source>
        <dbReference type="Google" id="ProtNLM"/>
    </source>
</evidence>
<evidence type="ECO:0000256" key="1">
    <source>
        <dbReference type="SAM" id="MobiDB-lite"/>
    </source>
</evidence>
<accession>A0ABY6UG27</accession>
<evidence type="ECO:0000313" key="4">
    <source>
        <dbReference type="Proteomes" id="UP000766486"/>
    </source>
</evidence>